<accession>A0A8T3VDD1</accession>
<proteinExistence type="predicted"/>
<sequence>MKFKNNLLFFTIFVFLIMISSGIVFAEDSALPSVETGVVSGDIEIASVNPFATGVTDGELVYEIPENVSNINSAYVVVNSYSGSGKPTYGLTTNISLTAGSTTEVLEYANLTFVNDTANDPVVYDITDFTNKQYSDYQTLVDITENVKDLSAGDTITISVNNTELKDYQFDGRIKVIALIFAYDDKDNDQISYWLNIGQAWTKGTLSTIFNTKDFEDDYEDVTLEAISLSTTDARLYELNGEELADPIQEKGSNYIYDVWDVTDNFELGEDTNFTYTSSNASTYSSYKSVIQLLKAYTPEEYYISATITPEYKYDTSIYAGVENTLKINVKNGNQDFNGSVILLSDDEVIDSDDLTIGAGESSEINLIDASIRPIDETTVNGANNTLVNYTLNIVDDEGNVLNSTNVSFKVLYNGYLGKDFEYPGAEPFLREIAFTGDYFYLISDKYSAGGATTRTDEYDVDLMNGTVNTALLYVPYNWDKNINDDFNTWNTTFNNQIISPIASYRDQSNLGSSGKYGYGLVVYDVSDLVVDGINTFEFNKTAGNAAVYPTNLIILTNNDDSTFKTAYILEESDLLSTDYNKNVESSFTASFIDVIDGNTTLYVFAASAQAGEGNLMVNDANYSDVWSGTSSSLEMFMTDVDMDDSGIINVYFEATGSTILGLHQMVVVESDSISASSNLKPEYSGTVYAGVENTLTLTVTNEASNLENVTVDVLVDGDELDSFVIDSLRTGESNVTVVVDSNIRPVTAQTVNGNDNEKANYTVILSLEDGTIIDEANYTFVVLYNGYLGKDFEYPGAEPSLLEIPITGDVIILNTTAYSAGGATNRADEFEVDLANGTVNTALLYVSYNWDKAFGGDFNSWNTTFNGEAITPLSYYRDQSNLGTTYAKYGYGLVVYDVSDLVVDGTNTFELNKTAGNAAVYPSNLIVLTDKDDADSFKIVYIYGEADLLSKSYNKNLDAGFFTEFEIEEGNATLYVFAASAQAGEGNLFVNDENYTDVWSGTSNSLEIFSAPINGTDIMVYFEATGATILALHQMVVVESDSISASSNLKPEYSGTVYAGVENTLTLTVTNDGKPLENVIVDVLVDGEELDSFVIDSLTTAESNVTVVVDPTIRPVTAQTVNGNDNEKVNYTVILSLEDGTIIDEANYTFVVLYNGYLGKDFEYPGAEP</sequence>
<evidence type="ECO:0000259" key="1">
    <source>
        <dbReference type="Pfam" id="PF11824"/>
    </source>
</evidence>
<evidence type="ECO:0000313" key="3">
    <source>
        <dbReference type="Proteomes" id="UP000762703"/>
    </source>
</evidence>
<dbReference type="RefSeq" id="WP_303737781.1">
    <property type="nucleotide sequence ID" value="NZ_SUTE01000090.1"/>
</dbReference>
<feature type="domain" description="DUF3344" evidence="1">
    <location>
        <begin position="807"/>
        <end position="1008"/>
    </location>
</feature>
<evidence type="ECO:0000313" key="2">
    <source>
        <dbReference type="EMBL" id="MBE6506119.1"/>
    </source>
</evidence>
<comment type="caution">
    <text evidence="2">The sequence shown here is derived from an EMBL/GenBank/DDBJ whole genome shotgun (WGS) entry which is preliminary data.</text>
</comment>
<gene>
    <name evidence="2" type="ORF">E7Z73_10395</name>
</gene>
<feature type="domain" description="DUF3344" evidence="1">
    <location>
        <begin position="434"/>
        <end position="641"/>
    </location>
</feature>
<organism evidence="2 3">
    <name type="scientific">Methanobrevibacter millerae</name>
    <dbReference type="NCBI Taxonomy" id="230361"/>
    <lineage>
        <taxon>Archaea</taxon>
        <taxon>Methanobacteriati</taxon>
        <taxon>Methanobacteriota</taxon>
        <taxon>Methanomada group</taxon>
        <taxon>Methanobacteria</taxon>
        <taxon>Methanobacteriales</taxon>
        <taxon>Methanobacteriaceae</taxon>
        <taxon>Methanobrevibacter</taxon>
    </lineage>
</organism>
<feature type="non-terminal residue" evidence="2">
    <location>
        <position position="1170"/>
    </location>
</feature>
<dbReference type="Proteomes" id="UP000762703">
    <property type="component" value="Unassembled WGS sequence"/>
</dbReference>
<dbReference type="InterPro" id="IPR021779">
    <property type="entry name" value="DUF3344"/>
</dbReference>
<protein>
    <submittedName>
        <fullName evidence="2">DUF3344 domain-containing protein</fullName>
    </submittedName>
</protein>
<dbReference type="EMBL" id="SUTE01000090">
    <property type="protein sequence ID" value="MBE6506119.1"/>
    <property type="molecule type" value="Genomic_DNA"/>
</dbReference>
<name>A0A8T3VDD1_9EURY</name>
<dbReference type="Pfam" id="PF11824">
    <property type="entry name" value="DUF3344"/>
    <property type="match status" value="3"/>
</dbReference>
<dbReference type="AlphaFoldDB" id="A0A8T3VDD1"/>
<reference evidence="2" key="1">
    <citation type="submission" date="2019-04" db="EMBL/GenBank/DDBJ databases">
        <title>Evolution of Biomass-Degrading Anaerobic Consortia Revealed by Metagenomics.</title>
        <authorList>
            <person name="Peng X."/>
        </authorList>
    </citation>
    <scope>NUCLEOTIDE SEQUENCE</scope>
    <source>
        <strain evidence="2">SIG12</strain>
    </source>
</reference>
<feature type="domain" description="DUF3344" evidence="1">
    <location>
        <begin position="27"/>
        <end position="293"/>
    </location>
</feature>